<accession>A0ABD1Y9D9</accession>
<organism evidence="1 2">
    <name type="scientific">Riccia fluitans</name>
    <dbReference type="NCBI Taxonomy" id="41844"/>
    <lineage>
        <taxon>Eukaryota</taxon>
        <taxon>Viridiplantae</taxon>
        <taxon>Streptophyta</taxon>
        <taxon>Embryophyta</taxon>
        <taxon>Marchantiophyta</taxon>
        <taxon>Marchantiopsida</taxon>
        <taxon>Marchantiidae</taxon>
        <taxon>Marchantiales</taxon>
        <taxon>Ricciaceae</taxon>
        <taxon>Riccia</taxon>
    </lineage>
</organism>
<dbReference type="EMBL" id="JBHFFA010000006">
    <property type="protein sequence ID" value="KAL2623236.1"/>
    <property type="molecule type" value="Genomic_DNA"/>
</dbReference>
<dbReference type="Proteomes" id="UP001605036">
    <property type="component" value="Unassembled WGS sequence"/>
</dbReference>
<keyword evidence="2" id="KW-1185">Reference proteome</keyword>
<evidence type="ECO:0000313" key="2">
    <source>
        <dbReference type="Proteomes" id="UP001605036"/>
    </source>
</evidence>
<dbReference type="AlphaFoldDB" id="A0ABD1Y9D9"/>
<proteinExistence type="predicted"/>
<name>A0ABD1Y9D9_9MARC</name>
<protein>
    <submittedName>
        <fullName evidence="1">Uncharacterized protein</fullName>
    </submittedName>
</protein>
<reference evidence="1 2" key="1">
    <citation type="submission" date="2024-09" db="EMBL/GenBank/DDBJ databases">
        <title>Chromosome-scale assembly of Riccia fluitans.</title>
        <authorList>
            <person name="Paukszto L."/>
            <person name="Sawicki J."/>
            <person name="Karawczyk K."/>
            <person name="Piernik-Szablinska J."/>
            <person name="Szczecinska M."/>
            <person name="Mazdziarz M."/>
        </authorList>
    </citation>
    <scope>NUCLEOTIDE SEQUENCE [LARGE SCALE GENOMIC DNA]</scope>
    <source>
        <strain evidence="1">Rf_01</strain>
        <tissue evidence="1">Aerial parts of the thallus</tissue>
    </source>
</reference>
<comment type="caution">
    <text evidence="1">The sequence shown here is derived from an EMBL/GenBank/DDBJ whole genome shotgun (WGS) entry which is preliminary data.</text>
</comment>
<gene>
    <name evidence="1" type="ORF">R1flu_003441</name>
</gene>
<sequence>MKMKQNILIKNKIKIPEKCGCTCCTVLILAAPAYRQQERFAETTSLFSPAHTFWIVTSEVVTIRIRGLLAPEFLEWSLAHHSHSNCRISTETIVVSCRMLKMRSLRLRIKVLSIIEEGRTIVVRMRRNNG</sequence>
<evidence type="ECO:0000313" key="1">
    <source>
        <dbReference type="EMBL" id="KAL2623236.1"/>
    </source>
</evidence>